<dbReference type="HOGENOM" id="CLU_832620_0_0_1"/>
<keyword evidence="2" id="KW-0645">Protease</keyword>
<evidence type="ECO:0000256" key="4">
    <source>
        <dbReference type="ARBA" id="ARBA00022807"/>
    </source>
</evidence>
<dbReference type="InterPro" id="IPR003653">
    <property type="entry name" value="Peptidase_C48_C"/>
</dbReference>
<dbReference type="AlphaFoldDB" id="K3ZP09"/>
<keyword evidence="8" id="KW-1185">Reference proteome</keyword>
<protein>
    <recommendedName>
        <fullName evidence="5">Ubiquitin-like protease family profile domain-containing protein</fullName>
    </recommendedName>
</protein>
<keyword evidence="4" id="KW-0788">Thiol protease</keyword>
<proteinExistence type="inferred from homology"/>
<dbReference type="Gramene" id="KQK94363">
    <property type="protein sequence ID" value="KQK94363"/>
    <property type="gene ID" value="SETIT_028339mg"/>
</dbReference>
<dbReference type="PANTHER" id="PTHR12606:SF155">
    <property type="entry name" value="OS04G0316900 PROTEIN"/>
    <property type="match status" value="1"/>
</dbReference>
<dbReference type="EMBL" id="CM003535">
    <property type="protein sequence ID" value="RCV37929.1"/>
    <property type="molecule type" value="Genomic_DNA"/>
</dbReference>
<evidence type="ECO:0000313" key="6">
    <source>
        <dbReference type="EMBL" id="RCV37929.1"/>
    </source>
</evidence>
<comment type="similarity">
    <text evidence="1">Belongs to the peptidase C48 family.</text>
</comment>
<dbReference type="GO" id="GO:0016926">
    <property type="term" value="P:protein desumoylation"/>
    <property type="evidence" value="ECO:0000318"/>
    <property type="project" value="GO_Central"/>
</dbReference>
<reference evidence="6 8" key="1">
    <citation type="journal article" date="2012" name="Nat. Biotechnol.">
        <title>Reference genome sequence of the model plant Setaria.</title>
        <authorList>
            <person name="Bennetzen J.L."/>
            <person name="Schmutz J."/>
            <person name="Wang H."/>
            <person name="Percifield R."/>
            <person name="Hawkins J."/>
            <person name="Pontaroli A.C."/>
            <person name="Estep M."/>
            <person name="Feng L."/>
            <person name="Vaughn J.N."/>
            <person name="Grimwood J."/>
            <person name="Jenkins J."/>
            <person name="Barry K."/>
            <person name="Lindquist E."/>
            <person name="Hellsten U."/>
            <person name="Deshpande S."/>
            <person name="Wang X."/>
            <person name="Wu X."/>
            <person name="Mitros T."/>
            <person name="Triplett J."/>
            <person name="Yang X."/>
            <person name="Ye C.Y."/>
            <person name="Mauro-Herrera M."/>
            <person name="Wang L."/>
            <person name="Li P."/>
            <person name="Sharma M."/>
            <person name="Sharma R."/>
            <person name="Ronald P.C."/>
            <person name="Panaud O."/>
            <person name="Kellogg E.A."/>
            <person name="Brutnell T.P."/>
            <person name="Doust A.N."/>
            <person name="Tuskan G.A."/>
            <person name="Rokhsar D."/>
            <person name="Devos K.M."/>
        </authorList>
    </citation>
    <scope>NUCLEOTIDE SEQUENCE [LARGE SCALE GENOMIC DNA]</scope>
    <source>
        <strain evidence="8">cv. Yugu1</strain>
        <strain evidence="6">Yugu1</strain>
    </source>
</reference>
<evidence type="ECO:0000256" key="1">
    <source>
        <dbReference type="ARBA" id="ARBA00005234"/>
    </source>
</evidence>
<dbReference type="EMBL" id="AGNK02004838">
    <property type="status" value="NOT_ANNOTATED_CDS"/>
    <property type="molecule type" value="Genomic_DNA"/>
</dbReference>
<keyword evidence="3" id="KW-0378">Hydrolase</keyword>
<reference evidence="6" key="2">
    <citation type="submission" date="2015-07" db="EMBL/GenBank/DDBJ databases">
        <authorList>
            <person name="Noorani M."/>
        </authorList>
    </citation>
    <scope>NUCLEOTIDE SEQUENCE</scope>
    <source>
        <strain evidence="6">Yugu1</strain>
    </source>
</reference>
<evidence type="ECO:0000313" key="8">
    <source>
        <dbReference type="Proteomes" id="UP000004995"/>
    </source>
</evidence>
<dbReference type="Proteomes" id="UP000004995">
    <property type="component" value="Unassembled WGS sequence"/>
</dbReference>
<dbReference type="PROSITE" id="PS50600">
    <property type="entry name" value="ULP_PROTEASE"/>
    <property type="match status" value="1"/>
</dbReference>
<dbReference type="OrthoDB" id="693758at2759"/>
<evidence type="ECO:0000256" key="3">
    <source>
        <dbReference type="ARBA" id="ARBA00022801"/>
    </source>
</evidence>
<dbReference type="EnsemblPlants" id="KQK94363">
    <property type="protein sequence ID" value="KQK94363"/>
    <property type="gene ID" value="SETIT_028339mg"/>
</dbReference>
<dbReference type="GO" id="GO:0006508">
    <property type="term" value="P:proteolysis"/>
    <property type="evidence" value="ECO:0007669"/>
    <property type="project" value="UniProtKB-KW"/>
</dbReference>
<gene>
    <name evidence="6" type="ORF">SETIT_8G102600v2</name>
</gene>
<dbReference type="InterPro" id="IPR038765">
    <property type="entry name" value="Papain-like_cys_pep_sf"/>
</dbReference>
<dbReference type="Pfam" id="PF02902">
    <property type="entry name" value="Peptidase_C48"/>
    <property type="match status" value="1"/>
</dbReference>
<dbReference type="SUPFAM" id="SSF54001">
    <property type="entry name" value="Cysteine proteinases"/>
    <property type="match status" value="1"/>
</dbReference>
<evidence type="ECO:0000259" key="5">
    <source>
        <dbReference type="PROSITE" id="PS50600"/>
    </source>
</evidence>
<evidence type="ECO:0000256" key="2">
    <source>
        <dbReference type="ARBA" id="ARBA00022670"/>
    </source>
</evidence>
<dbReference type="GO" id="GO:0005634">
    <property type="term" value="C:nucleus"/>
    <property type="evidence" value="ECO:0000318"/>
    <property type="project" value="GO_Central"/>
</dbReference>
<name>K3ZP09_SETIT</name>
<organism evidence="7 8">
    <name type="scientific">Setaria italica</name>
    <name type="common">Foxtail millet</name>
    <name type="synonym">Panicum italicum</name>
    <dbReference type="NCBI Taxonomy" id="4555"/>
    <lineage>
        <taxon>Eukaryota</taxon>
        <taxon>Viridiplantae</taxon>
        <taxon>Streptophyta</taxon>
        <taxon>Embryophyta</taxon>
        <taxon>Tracheophyta</taxon>
        <taxon>Spermatophyta</taxon>
        <taxon>Magnoliopsida</taxon>
        <taxon>Liliopsida</taxon>
        <taxon>Poales</taxon>
        <taxon>Poaceae</taxon>
        <taxon>PACMAD clade</taxon>
        <taxon>Panicoideae</taxon>
        <taxon>Panicodae</taxon>
        <taxon>Paniceae</taxon>
        <taxon>Cenchrinae</taxon>
        <taxon>Setaria</taxon>
    </lineage>
</organism>
<evidence type="ECO:0000313" key="7">
    <source>
        <dbReference type="EnsemblPlants" id="KQK94363"/>
    </source>
</evidence>
<feature type="domain" description="Ubiquitin-like protease family profile" evidence="5">
    <location>
        <begin position="65"/>
        <end position="233"/>
    </location>
</feature>
<dbReference type="GO" id="GO:0016929">
    <property type="term" value="F:deSUMOylase activity"/>
    <property type="evidence" value="ECO:0000318"/>
    <property type="project" value="GO_Central"/>
</dbReference>
<dbReference type="Gene3D" id="3.40.395.10">
    <property type="entry name" value="Adenoviral Proteinase, Chain A"/>
    <property type="match status" value="1"/>
</dbReference>
<reference evidence="7" key="3">
    <citation type="submission" date="2018-08" db="UniProtKB">
        <authorList>
            <consortium name="EnsemblPlants"/>
        </authorList>
    </citation>
    <scope>IDENTIFICATION</scope>
    <source>
        <strain evidence="7">Yugu1</strain>
    </source>
</reference>
<sequence>MDGSDSSVGIVPDEEKQENTLDLVAADGNYIVVDEEKHETILYVVSSDGSAIIQSQHVVVMADDIFVDYKTFKCLLRRNAYVINAYINLIRAEKHLLCRAESTIYLENTLIVGLLQRDGKNKEKIKPNIKEDSIVDRVMKYVAHDLVFLPINIEEMHWYLAVVNRKRREIQVLDSMGLMSRDDLGHVLDSLQLQIDAPDLQVSSWPVVEQFYHRMHTDGVSCGLFLLNFMEYWMGEKLSDTFSVMTNFRLKLAAILCDSTLNTAKELPDDSITDDYTFDTTEFVIENLTQLSQLTCIRYKDTAATVLSINYIYIYNIYVFHTPRMGSEFRSLIS</sequence>
<accession>K3ZP09</accession>
<dbReference type="PANTHER" id="PTHR12606">
    <property type="entry name" value="SENTRIN/SUMO-SPECIFIC PROTEASE"/>
    <property type="match status" value="1"/>
</dbReference>
<dbReference type="FunCoup" id="K3ZP09">
    <property type="interactions" value="83"/>
</dbReference>